<dbReference type="Pfam" id="PF02653">
    <property type="entry name" value="BPD_transp_2"/>
    <property type="match status" value="1"/>
</dbReference>
<feature type="transmembrane region" description="Helical" evidence="6">
    <location>
        <begin position="179"/>
        <end position="199"/>
    </location>
</feature>
<comment type="subcellular location">
    <subcellularLocation>
        <location evidence="1">Cell membrane</location>
        <topology evidence="1">Multi-pass membrane protein</topology>
    </subcellularLocation>
</comment>
<dbReference type="EMBL" id="RSCM01000001">
    <property type="protein sequence ID" value="RUS99534.1"/>
    <property type="molecule type" value="Genomic_DNA"/>
</dbReference>
<feature type="transmembrane region" description="Helical" evidence="6">
    <location>
        <begin position="31"/>
        <end position="50"/>
    </location>
</feature>
<dbReference type="InterPro" id="IPR043428">
    <property type="entry name" value="LivM-like"/>
</dbReference>
<reference evidence="7 8" key="1">
    <citation type="journal article" date="2019" name="Genome Biol. Evol.">
        <title>Day and night: Metabolic profiles and evolutionary relationships of six axenic non-marine cyanobacteria.</title>
        <authorList>
            <person name="Will S.E."/>
            <person name="Henke P."/>
            <person name="Boedeker C."/>
            <person name="Huang S."/>
            <person name="Brinkmann H."/>
            <person name="Rohde M."/>
            <person name="Jarek M."/>
            <person name="Friedl T."/>
            <person name="Seufert S."/>
            <person name="Schumacher M."/>
            <person name="Overmann J."/>
            <person name="Neumann-Schaal M."/>
            <person name="Petersen J."/>
        </authorList>
    </citation>
    <scope>NUCLEOTIDE SEQUENCE [LARGE SCALE GENOMIC DNA]</scope>
    <source>
        <strain evidence="7 8">SAG 1403-4b</strain>
    </source>
</reference>
<dbReference type="PANTHER" id="PTHR30482:SF10">
    <property type="entry name" value="HIGH-AFFINITY BRANCHED-CHAIN AMINO ACID TRANSPORT PROTEIN BRAE"/>
    <property type="match status" value="1"/>
</dbReference>
<dbReference type="AlphaFoldDB" id="A0A433V0A0"/>
<feature type="transmembrane region" description="Helical" evidence="6">
    <location>
        <begin position="265"/>
        <end position="287"/>
    </location>
</feature>
<keyword evidence="4 6" id="KW-1133">Transmembrane helix</keyword>
<keyword evidence="5 6" id="KW-0472">Membrane</keyword>
<name>A0A433V0A0_ANAVA</name>
<evidence type="ECO:0000256" key="4">
    <source>
        <dbReference type="ARBA" id="ARBA00022989"/>
    </source>
</evidence>
<evidence type="ECO:0000256" key="6">
    <source>
        <dbReference type="SAM" id="Phobius"/>
    </source>
</evidence>
<feature type="transmembrane region" description="Helical" evidence="6">
    <location>
        <begin position="57"/>
        <end position="78"/>
    </location>
</feature>
<dbReference type="RefSeq" id="WP_127051736.1">
    <property type="nucleotide sequence ID" value="NZ_RSCM01000001.1"/>
</dbReference>
<evidence type="ECO:0000256" key="1">
    <source>
        <dbReference type="ARBA" id="ARBA00004651"/>
    </source>
</evidence>
<dbReference type="GO" id="GO:0005886">
    <property type="term" value="C:plasma membrane"/>
    <property type="evidence" value="ECO:0007669"/>
    <property type="project" value="UniProtKB-SubCell"/>
</dbReference>
<keyword evidence="2" id="KW-1003">Cell membrane</keyword>
<accession>A0A433V0A0</accession>
<evidence type="ECO:0000256" key="2">
    <source>
        <dbReference type="ARBA" id="ARBA00022475"/>
    </source>
</evidence>
<evidence type="ECO:0000313" key="7">
    <source>
        <dbReference type="EMBL" id="RUS99534.1"/>
    </source>
</evidence>
<proteinExistence type="predicted"/>
<feature type="transmembrane region" description="Helical" evidence="6">
    <location>
        <begin position="133"/>
        <end position="158"/>
    </location>
</feature>
<evidence type="ECO:0000256" key="3">
    <source>
        <dbReference type="ARBA" id="ARBA00022692"/>
    </source>
</evidence>
<dbReference type="InterPro" id="IPR001851">
    <property type="entry name" value="ABC_transp_permease"/>
</dbReference>
<dbReference type="PANTHER" id="PTHR30482">
    <property type="entry name" value="HIGH-AFFINITY BRANCHED-CHAIN AMINO ACID TRANSPORT SYSTEM PERMEASE"/>
    <property type="match status" value="1"/>
</dbReference>
<organism evidence="7 8">
    <name type="scientific">Trichormus variabilis SAG 1403-4b</name>
    <dbReference type="NCBI Taxonomy" id="447716"/>
    <lineage>
        <taxon>Bacteria</taxon>
        <taxon>Bacillati</taxon>
        <taxon>Cyanobacteriota</taxon>
        <taxon>Cyanophyceae</taxon>
        <taxon>Nostocales</taxon>
        <taxon>Nostocaceae</taxon>
        <taxon>Trichormus</taxon>
    </lineage>
</organism>
<feature type="transmembrane region" description="Helical" evidence="6">
    <location>
        <begin position="211"/>
        <end position="228"/>
    </location>
</feature>
<protein>
    <submittedName>
        <fullName evidence="7">Branched-chain amino acid ABC transporter permease</fullName>
    </submittedName>
</protein>
<comment type="caution">
    <text evidence="7">The sequence shown here is derived from an EMBL/GenBank/DDBJ whole genome shotgun (WGS) entry which is preliminary data.</text>
</comment>
<gene>
    <name evidence="7" type="ORF">DSM107003_01180</name>
</gene>
<feature type="transmembrane region" description="Helical" evidence="6">
    <location>
        <begin position="299"/>
        <end position="324"/>
    </location>
</feature>
<dbReference type="CDD" id="cd06581">
    <property type="entry name" value="TM_PBP1_LivM_like"/>
    <property type="match status" value="1"/>
</dbReference>
<dbReference type="Proteomes" id="UP000276103">
    <property type="component" value="Unassembled WGS sequence"/>
</dbReference>
<dbReference type="GO" id="GO:0015658">
    <property type="term" value="F:branched-chain amino acid transmembrane transporter activity"/>
    <property type="evidence" value="ECO:0007669"/>
    <property type="project" value="InterPro"/>
</dbReference>
<evidence type="ECO:0000313" key="8">
    <source>
        <dbReference type="Proteomes" id="UP000276103"/>
    </source>
</evidence>
<evidence type="ECO:0000256" key="5">
    <source>
        <dbReference type="ARBA" id="ARBA00023136"/>
    </source>
</evidence>
<sequence length="377" mass="41304">MIEYLIFLAISTATFALFALGLNLQWGFTGLINFGHIAFMTLGAYTAVLLSLKGVPLLFSAIAGAIVAALLGLVIGFATLRLREDYLSIVTIGTGEVIRLIVNNQELPVGDTWVAGTFGIQSYAIPWNETPSLFLRLLMIGILTLLGIVTIFYLGRWVKSAKTSLSNDVAKTNSSKQEFLSRIGVGIILGLLTLAIYVSGVTGLYNYNPKAGLMLLALLVLAFVFWRLEILVRSPWGRILKAIREDEEIPKALGKNVFWYKLQSLMLGGAIAGIAGAFFAWQLSAIYPDNFQPQLTFDAWIMVILGGSGNNVGTILGAVIYFAYDALTREFLPKIVPLDVERIGAFRVMFIGLILMVLMIWRPQGILGKKEELTLGK</sequence>
<dbReference type="OrthoDB" id="9789927at2"/>
<keyword evidence="8" id="KW-1185">Reference proteome</keyword>
<keyword evidence="3 6" id="KW-0812">Transmembrane</keyword>
<feature type="transmembrane region" description="Helical" evidence="6">
    <location>
        <begin position="344"/>
        <end position="361"/>
    </location>
</feature>